<accession>A0A6N7QWN2</accession>
<dbReference type="RefSeq" id="WP_153833996.1">
    <property type="nucleotide sequence ID" value="NZ_JBHUMW010000105.1"/>
</dbReference>
<keyword evidence="2" id="KW-1185">Reference proteome</keyword>
<reference evidence="1 2" key="1">
    <citation type="submission" date="2019-10" db="EMBL/GenBank/DDBJ databases">
        <title>Gracilibacillus salitolerans sp. nov., a moderate halophile isolated from a saline soil in northwest China.</title>
        <authorList>
            <person name="Gan L."/>
        </authorList>
    </citation>
    <scope>NUCLEOTIDE SEQUENCE [LARGE SCALE GENOMIC DNA]</scope>
    <source>
        <strain evidence="1 2">TP2-8</strain>
    </source>
</reference>
<gene>
    <name evidence="1" type="ORF">GH885_02055</name>
</gene>
<comment type="caution">
    <text evidence="1">The sequence shown here is derived from an EMBL/GenBank/DDBJ whole genome shotgun (WGS) entry which is preliminary data.</text>
</comment>
<proteinExistence type="predicted"/>
<protein>
    <recommendedName>
        <fullName evidence="3">Replicative helicase inhibitor G39P N-terminal domain-containing protein</fullName>
    </recommendedName>
</protein>
<organism evidence="1 2">
    <name type="scientific">Gracilibacillus thailandensis</name>
    <dbReference type="NCBI Taxonomy" id="563735"/>
    <lineage>
        <taxon>Bacteria</taxon>
        <taxon>Bacillati</taxon>
        <taxon>Bacillota</taxon>
        <taxon>Bacilli</taxon>
        <taxon>Bacillales</taxon>
        <taxon>Bacillaceae</taxon>
        <taxon>Gracilibacillus</taxon>
    </lineage>
</organism>
<dbReference type="EMBL" id="WJEE01000002">
    <property type="protein sequence ID" value="MRI65130.1"/>
    <property type="molecule type" value="Genomic_DNA"/>
</dbReference>
<evidence type="ECO:0000313" key="1">
    <source>
        <dbReference type="EMBL" id="MRI65130.1"/>
    </source>
</evidence>
<evidence type="ECO:0000313" key="2">
    <source>
        <dbReference type="Proteomes" id="UP000435187"/>
    </source>
</evidence>
<dbReference type="AlphaFoldDB" id="A0A6N7QWN2"/>
<dbReference type="Gene3D" id="1.10.8.200">
    <property type="entry name" value="Replisome organizer (g39p helicase loader/inhibitor protein)"/>
    <property type="match status" value="1"/>
</dbReference>
<evidence type="ECO:0008006" key="3">
    <source>
        <dbReference type="Google" id="ProtNLM"/>
    </source>
</evidence>
<dbReference type="Proteomes" id="UP000435187">
    <property type="component" value="Unassembled WGS sequence"/>
</dbReference>
<name>A0A6N7QWN2_9BACI</name>
<sequence>MLDKQLFREKMKELMIYYPNWNFEVSDKNLSLWYERFKDHKEKKFIKMIDDYIDNETFNPTIAGLLKYYLPEPKKTLDQIRHEEMLRENGML</sequence>